<name>S6D0N4_9EURY</name>
<dbReference type="AlphaFoldDB" id="S6D0N4"/>
<dbReference type="HOGENOM" id="CLU_2597612_0_0_2"/>
<dbReference type="KEGG" id="hti:HTIA_1436"/>
<proteinExistence type="predicted"/>
<reference evidence="1 2" key="1">
    <citation type="journal article" date="2014" name="Environ. Microbiol.">
        <title>Halorhabdus tiamatea: proteogenomics and glycosidase activity measurements identify the first cultivated euryarchaeon from a deep-sea anoxic brine lake as potential polysaccharide degrader.</title>
        <authorList>
            <person name="Werner J."/>
            <person name="Ferrer M."/>
            <person name="Michel G."/>
            <person name="Mann A.J."/>
            <person name="Huang S."/>
            <person name="Juarez S."/>
            <person name="Ciordia S."/>
            <person name="Albar J.P."/>
            <person name="Alcaide M."/>
            <person name="La Cono V."/>
            <person name="Yakimov M.M."/>
            <person name="Antunes A."/>
            <person name="Taborda M."/>
            <person name="Da Costa M.S."/>
            <person name="Amann R.I."/>
            <person name="Gloeckner F.O."/>
            <person name="Golyshina O.V."/>
            <person name="Golyshin P.N."/>
            <person name="Teeling H."/>
        </authorList>
    </citation>
    <scope>NUCLEOTIDE SEQUENCE [LARGE SCALE GENOMIC DNA]</scope>
    <source>
        <strain evidence="2">SARL4B</strain>
    </source>
</reference>
<dbReference type="EMBL" id="HF571520">
    <property type="protein sequence ID" value="CCQ33563.1"/>
    <property type="molecule type" value="Genomic_DNA"/>
</dbReference>
<evidence type="ECO:0000313" key="2">
    <source>
        <dbReference type="Proteomes" id="UP000015381"/>
    </source>
</evidence>
<accession>S6D0N4</accession>
<evidence type="ECO:0000313" key="1">
    <source>
        <dbReference type="EMBL" id="CCQ33563.1"/>
    </source>
</evidence>
<gene>
    <name evidence="1" type="ORF">HTIA_1436</name>
</gene>
<protein>
    <submittedName>
        <fullName evidence="1">Uncharacterized protein</fullName>
    </submittedName>
</protein>
<dbReference type="Proteomes" id="UP000015381">
    <property type="component" value="Chromosome I"/>
</dbReference>
<keyword evidence="2" id="KW-1185">Reference proteome</keyword>
<organism evidence="1 2">
    <name type="scientific">Halorhabdus tiamatea SARL4B</name>
    <dbReference type="NCBI Taxonomy" id="1033806"/>
    <lineage>
        <taxon>Archaea</taxon>
        <taxon>Methanobacteriati</taxon>
        <taxon>Methanobacteriota</taxon>
        <taxon>Stenosarchaea group</taxon>
        <taxon>Halobacteria</taxon>
        <taxon>Halobacteriales</taxon>
        <taxon>Haloarculaceae</taxon>
        <taxon>Halorhabdus</taxon>
    </lineage>
</organism>
<sequence>MDLLDHANTRFAGPSLNNYDCRYTNLFVLRFGESSPGDQRLKSVPHHCPSCHTLPIAVSNPVLVCETGIDNSCNDSSRP</sequence>